<evidence type="ECO:0000313" key="2">
    <source>
        <dbReference type="Proteomes" id="UP000324022"/>
    </source>
</evidence>
<gene>
    <name evidence="1" type="ORF">UTRI_01059</name>
</gene>
<keyword evidence="2" id="KW-1185">Reference proteome</keyword>
<protein>
    <submittedName>
        <fullName evidence="1">Uncharacterized protein</fullName>
    </submittedName>
</protein>
<sequence>MHSIEFALVKKNDNDPNEVSELKTDNLHVTIHWSDNSAKDPEDPYVTVEKKLQKVTWENVLAKKVYSGATINL</sequence>
<proteinExistence type="predicted"/>
<evidence type="ECO:0000313" key="1">
    <source>
        <dbReference type="EMBL" id="SPO22381.1"/>
    </source>
</evidence>
<dbReference type="Proteomes" id="UP000324022">
    <property type="component" value="Unassembled WGS sequence"/>
</dbReference>
<name>A0A5C3DYP1_9BASI</name>
<dbReference type="AlphaFoldDB" id="A0A5C3DYP1"/>
<dbReference type="EMBL" id="OOIN01000004">
    <property type="protein sequence ID" value="SPO22381.1"/>
    <property type="molecule type" value="Genomic_DNA"/>
</dbReference>
<reference evidence="1 2" key="1">
    <citation type="submission" date="2018-03" db="EMBL/GenBank/DDBJ databases">
        <authorList>
            <person name="Guldener U."/>
        </authorList>
    </citation>
    <scope>NUCLEOTIDE SEQUENCE [LARGE SCALE GENOMIC DNA]</scope>
    <source>
        <strain evidence="1 2">NBRC100155</strain>
    </source>
</reference>
<organism evidence="1 2">
    <name type="scientific">Ustilago trichophora</name>
    <dbReference type="NCBI Taxonomy" id="86804"/>
    <lineage>
        <taxon>Eukaryota</taxon>
        <taxon>Fungi</taxon>
        <taxon>Dikarya</taxon>
        <taxon>Basidiomycota</taxon>
        <taxon>Ustilaginomycotina</taxon>
        <taxon>Ustilaginomycetes</taxon>
        <taxon>Ustilaginales</taxon>
        <taxon>Ustilaginaceae</taxon>
        <taxon>Ustilago</taxon>
    </lineage>
</organism>
<accession>A0A5C3DYP1</accession>